<proteinExistence type="predicted"/>
<feature type="compositionally biased region" description="Polar residues" evidence="1">
    <location>
        <begin position="590"/>
        <end position="601"/>
    </location>
</feature>
<dbReference type="AlphaFoldDB" id="F4NYH5"/>
<protein>
    <submittedName>
        <fullName evidence="2">Uncharacterized protein</fullName>
    </submittedName>
</protein>
<keyword evidence="3" id="KW-1185">Reference proteome</keyword>
<feature type="compositionally biased region" description="Low complexity" evidence="1">
    <location>
        <begin position="562"/>
        <end position="574"/>
    </location>
</feature>
<evidence type="ECO:0000313" key="2">
    <source>
        <dbReference type="EMBL" id="EGF82025.1"/>
    </source>
</evidence>
<evidence type="ECO:0000313" key="3">
    <source>
        <dbReference type="Proteomes" id="UP000007241"/>
    </source>
</evidence>
<gene>
    <name evidence="2" type="ORF">BATDEDRAFT_23265</name>
</gene>
<accession>F4NYH5</accession>
<dbReference type="Proteomes" id="UP000007241">
    <property type="component" value="Unassembled WGS sequence"/>
</dbReference>
<evidence type="ECO:0000256" key="1">
    <source>
        <dbReference type="SAM" id="MobiDB-lite"/>
    </source>
</evidence>
<dbReference type="GeneID" id="18238166"/>
<dbReference type="RefSeq" id="XP_006677236.1">
    <property type="nucleotide sequence ID" value="XM_006677173.1"/>
</dbReference>
<feature type="region of interest" description="Disordered" evidence="1">
    <location>
        <begin position="554"/>
        <end position="667"/>
    </location>
</feature>
<reference evidence="2 3" key="1">
    <citation type="submission" date="2009-12" db="EMBL/GenBank/DDBJ databases">
        <title>The draft genome of Batrachochytrium dendrobatidis.</title>
        <authorList>
            <consortium name="US DOE Joint Genome Institute (JGI-PGF)"/>
            <person name="Kuo A."/>
            <person name="Salamov A."/>
            <person name="Schmutz J."/>
            <person name="Lucas S."/>
            <person name="Pitluck S."/>
            <person name="Rosenblum E."/>
            <person name="Stajich J."/>
            <person name="Eisen M."/>
            <person name="Grigoriev I.V."/>
        </authorList>
    </citation>
    <scope>NUCLEOTIDE SEQUENCE [LARGE SCALE GENOMIC DNA]</scope>
    <source>
        <strain evidence="3">JAM81 / FGSC 10211</strain>
    </source>
</reference>
<organism evidence="2 3">
    <name type="scientific">Batrachochytrium dendrobatidis (strain JAM81 / FGSC 10211)</name>
    <name type="common">Frog chytrid fungus</name>
    <dbReference type="NCBI Taxonomy" id="684364"/>
    <lineage>
        <taxon>Eukaryota</taxon>
        <taxon>Fungi</taxon>
        <taxon>Fungi incertae sedis</taxon>
        <taxon>Chytridiomycota</taxon>
        <taxon>Chytridiomycota incertae sedis</taxon>
        <taxon>Chytridiomycetes</taxon>
        <taxon>Rhizophydiales</taxon>
        <taxon>Rhizophydiales incertae sedis</taxon>
        <taxon>Batrachochytrium</taxon>
    </lineage>
</organism>
<feature type="compositionally biased region" description="Basic and acidic residues" evidence="1">
    <location>
        <begin position="636"/>
        <end position="658"/>
    </location>
</feature>
<dbReference type="EMBL" id="GL882881">
    <property type="protein sequence ID" value="EGF82025.1"/>
    <property type="molecule type" value="Genomic_DNA"/>
</dbReference>
<sequence length="667" mass="72668">MDDGQDSSDMASPADTVDDASPELLPTSDWAPMIIGVLGRISQQLGNIEQRLFTLEENSGMGVGSSDILGIPKPIIPPITPADLEAAVASAQPGKRKRACATLFDERMIGVVSADPISKRHLLFQLLLISTSQADPRAVGTSNAFELETPLKKLCSDNIKRIRKEISTSKLEGRLDTLFLEAANSNIVQHMQYRANSLDTSAIGNFSCAFLARHFVWPLLLRWIEDRKMSDVLVSTFTREYGNLFHKVYTAVKNSMRPLAGASTSNDDITIGGQHGLGLMGGADTPQLGRWFQQRVPVYDTGNSISTDPVSLSVIYHSSQQLYTLANMPTLDMKSLALASAIAHSSNIDSITPHLLVHRRNIKSCFFEFAARMLQGVKTFDDLVLATAQTLQFPPHGENSLGKAFNSLDIGEYDHLEQEVGSAQFFYWQVVRLLLKEPLDLMATTEYPIVNEVMDGYSSDIAFVSFIHMLMVLLMTPNSDTKYPKVASLWLKIKKVLGLTNEALTMGPGLNAKEGLVFGTPLINFQLQNPLDASVAIAAAASAVATTIVQKKAGVEKPTKTASAGKGKSNAAASITDPESNSKTRKSKQLKNATTKAQTETILDAGDEPTLLRSATRSKPTKSLKGAHINGGNWQAKHDAEHDHTEVDSSAKTTDELQPKTFKRSRK</sequence>
<name>F4NYH5_BATDJ</name>
<dbReference type="OrthoDB" id="10494618at2759"/>
<feature type="region of interest" description="Disordered" evidence="1">
    <location>
        <begin position="1"/>
        <end position="25"/>
    </location>
</feature>
<dbReference type="HOGENOM" id="CLU_411585_0_0_1"/>
<dbReference type="InParanoid" id="F4NYH5"/>